<dbReference type="InterPro" id="IPR005823">
    <property type="entry name" value="Ribosomal_uL13_bac-type"/>
</dbReference>
<dbReference type="Gene3D" id="3.90.1180.10">
    <property type="entry name" value="Ribosomal protein L13"/>
    <property type="match status" value="1"/>
</dbReference>
<evidence type="ECO:0000313" key="5">
    <source>
        <dbReference type="EMBL" id="TPX56113.1"/>
    </source>
</evidence>
<proteinExistence type="inferred from homology"/>
<dbReference type="Pfam" id="PF00572">
    <property type="entry name" value="Ribosomal_L13"/>
    <property type="match status" value="1"/>
</dbReference>
<reference evidence="5 6" key="1">
    <citation type="journal article" date="2019" name="Sci. Rep.">
        <title>Comparative genomics of chytrid fungi reveal insights into the obligate biotrophic and pathogenic lifestyle of Synchytrium endobioticum.</title>
        <authorList>
            <person name="van de Vossenberg B.T.L.H."/>
            <person name="Warris S."/>
            <person name="Nguyen H.D.T."/>
            <person name="van Gent-Pelzer M.P.E."/>
            <person name="Joly D.L."/>
            <person name="van de Geest H.C."/>
            <person name="Bonants P.J.M."/>
            <person name="Smith D.S."/>
            <person name="Levesque C.A."/>
            <person name="van der Lee T.A.J."/>
        </authorList>
    </citation>
    <scope>NUCLEOTIDE SEQUENCE [LARGE SCALE GENOMIC DNA]</scope>
    <source>
        <strain evidence="5 6">CBS 809.83</strain>
    </source>
</reference>
<comment type="caution">
    <text evidence="5">The sequence shown here is derived from an EMBL/GenBank/DDBJ whole genome shotgun (WGS) entry which is preliminary data.</text>
</comment>
<comment type="similarity">
    <text evidence="1">Belongs to the universal ribosomal protein uL13 family.</text>
</comment>
<dbReference type="GO" id="GO:0003735">
    <property type="term" value="F:structural constituent of ribosome"/>
    <property type="evidence" value="ECO:0007669"/>
    <property type="project" value="InterPro"/>
</dbReference>
<dbReference type="AlphaFoldDB" id="A0A507DWJ3"/>
<keyword evidence="6" id="KW-1185">Reference proteome</keyword>
<evidence type="ECO:0000256" key="4">
    <source>
        <dbReference type="SAM" id="MobiDB-lite"/>
    </source>
</evidence>
<dbReference type="GO" id="GO:0005762">
    <property type="term" value="C:mitochondrial large ribosomal subunit"/>
    <property type="evidence" value="ECO:0007669"/>
    <property type="project" value="TreeGrafter"/>
</dbReference>
<keyword evidence="3" id="KW-0687">Ribonucleoprotein</keyword>
<protein>
    <recommendedName>
        <fullName evidence="7">Ribosomal protein L13</fullName>
    </recommendedName>
</protein>
<name>A0A507DWJ3_9FUNG</name>
<dbReference type="EMBL" id="QEAQ01000085">
    <property type="protein sequence ID" value="TPX56113.1"/>
    <property type="molecule type" value="Genomic_DNA"/>
</dbReference>
<dbReference type="GO" id="GO:0017148">
    <property type="term" value="P:negative regulation of translation"/>
    <property type="evidence" value="ECO:0007669"/>
    <property type="project" value="TreeGrafter"/>
</dbReference>
<evidence type="ECO:0008006" key="7">
    <source>
        <dbReference type="Google" id="ProtNLM"/>
    </source>
</evidence>
<dbReference type="PANTHER" id="PTHR11545:SF2">
    <property type="entry name" value="LARGE RIBOSOMAL SUBUNIT PROTEIN UL13M"/>
    <property type="match status" value="1"/>
</dbReference>
<evidence type="ECO:0000313" key="6">
    <source>
        <dbReference type="Proteomes" id="UP000318582"/>
    </source>
</evidence>
<feature type="region of interest" description="Disordered" evidence="4">
    <location>
        <begin position="141"/>
        <end position="181"/>
    </location>
</feature>
<dbReference type="GO" id="GO:0003729">
    <property type="term" value="F:mRNA binding"/>
    <property type="evidence" value="ECO:0007669"/>
    <property type="project" value="TreeGrafter"/>
</dbReference>
<sequence>MLNKTGLAYGRVWHLVDAKDKVLGKLAQRCSIALRGKYKPIYNPANDTGDYVVVVNARHVALTGKKATQKNYWWHSGYPGGVTELTYDKFSAEHPTAPLKKAIYGTLPKNNLRKQHMRRLFIFADADHPYEQNIVRSYENGVTPHTDMTTAPAASTVISQQRQQQQQQPEPTVDTNPHPTV</sequence>
<dbReference type="NCBIfam" id="TIGR01066">
    <property type="entry name" value="rplM_bact"/>
    <property type="match status" value="1"/>
</dbReference>
<dbReference type="STRING" id="109895.A0A507DWJ3"/>
<evidence type="ECO:0000256" key="1">
    <source>
        <dbReference type="ARBA" id="ARBA00006227"/>
    </source>
</evidence>
<organism evidence="5 6">
    <name type="scientific">Powellomyces hirtus</name>
    <dbReference type="NCBI Taxonomy" id="109895"/>
    <lineage>
        <taxon>Eukaryota</taxon>
        <taxon>Fungi</taxon>
        <taxon>Fungi incertae sedis</taxon>
        <taxon>Chytridiomycota</taxon>
        <taxon>Chytridiomycota incertae sedis</taxon>
        <taxon>Chytridiomycetes</taxon>
        <taxon>Spizellomycetales</taxon>
        <taxon>Powellomycetaceae</taxon>
        <taxon>Powellomyces</taxon>
    </lineage>
</organism>
<gene>
    <name evidence="5" type="ORF">PhCBS80983_g04788</name>
</gene>
<keyword evidence="2" id="KW-0689">Ribosomal protein</keyword>
<dbReference type="Proteomes" id="UP000318582">
    <property type="component" value="Unassembled WGS sequence"/>
</dbReference>
<dbReference type="PANTHER" id="PTHR11545">
    <property type="entry name" value="RIBOSOMAL PROTEIN L13"/>
    <property type="match status" value="1"/>
</dbReference>
<accession>A0A507DWJ3</accession>
<feature type="compositionally biased region" description="Polar residues" evidence="4">
    <location>
        <begin position="146"/>
        <end position="159"/>
    </location>
</feature>
<dbReference type="HAMAP" id="MF_01366">
    <property type="entry name" value="Ribosomal_uL13"/>
    <property type="match status" value="1"/>
</dbReference>
<feature type="compositionally biased region" description="Polar residues" evidence="4">
    <location>
        <begin position="169"/>
        <end position="181"/>
    </location>
</feature>
<dbReference type="GO" id="GO:0006412">
    <property type="term" value="P:translation"/>
    <property type="evidence" value="ECO:0007669"/>
    <property type="project" value="InterPro"/>
</dbReference>
<dbReference type="CDD" id="cd00392">
    <property type="entry name" value="Ribosomal_L13"/>
    <property type="match status" value="1"/>
</dbReference>
<evidence type="ECO:0000256" key="3">
    <source>
        <dbReference type="ARBA" id="ARBA00023274"/>
    </source>
</evidence>
<dbReference type="InterPro" id="IPR005822">
    <property type="entry name" value="Ribosomal_uL13"/>
</dbReference>
<dbReference type="InterPro" id="IPR036899">
    <property type="entry name" value="Ribosomal_uL13_sf"/>
</dbReference>
<dbReference type="SUPFAM" id="SSF52161">
    <property type="entry name" value="Ribosomal protein L13"/>
    <property type="match status" value="1"/>
</dbReference>
<evidence type="ECO:0000256" key="2">
    <source>
        <dbReference type="ARBA" id="ARBA00022980"/>
    </source>
</evidence>